<keyword evidence="7" id="KW-0482">Metalloprotease</keyword>
<evidence type="ECO:0000256" key="9">
    <source>
        <dbReference type="SAM" id="MobiDB-lite"/>
    </source>
</evidence>
<evidence type="ECO:0000259" key="11">
    <source>
        <dbReference type="Pfam" id="PF00675"/>
    </source>
</evidence>
<feature type="region of interest" description="Disordered" evidence="9">
    <location>
        <begin position="444"/>
        <end position="470"/>
    </location>
</feature>
<dbReference type="EMBL" id="JANFFA010000002">
    <property type="protein sequence ID" value="MDQ2094377.1"/>
    <property type="molecule type" value="Genomic_DNA"/>
</dbReference>
<dbReference type="InterPro" id="IPR007863">
    <property type="entry name" value="Peptidase_M16_C"/>
</dbReference>
<evidence type="ECO:0000256" key="5">
    <source>
        <dbReference type="ARBA" id="ARBA00022801"/>
    </source>
</evidence>
<organism evidence="13 14">
    <name type="scientific">Rhodalgimonas zhirmunskyi</name>
    <dbReference type="NCBI Taxonomy" id="2964767"/>
    <lineage>
        <taxon>Bacteria</taxon>
        <taxon>Pseudomonadati</taxon>
        <taxon>Pseudomonadota</taxon>
        <taxon>Alphaproteobacteria</taxon>
        <taxon>Rhodobacterales</taxon>
        <taxon>Roseobacteraceae</taxon>
        <taxon>Rhodalgimonas</taxon>
    </lineage>
</organism>
<dbReference type="Pfam" id="PF05193">
    <property type="entry name" value="Peptidase_M16_C"/>
    <property type="match status" value="1"/>
</dbReference>
<evidence type="ECO:0000259" key="12">
    <source>
        <dbReference type="Pfam" id="PF05193"/>
    </source>
</evidence>
<dbReference type="GO" id="GO:0004222">
    <property type="term" value="F:metalloendopeptidase activity"/>
    <property type="evidence" value="ECO:0007669"/>
    <property type="project" value="InterPro"/>
</dbReference>
<feature type="compositionally biased region" description="Polar residues" evidence="9">
    <location>
        <begin position="459"/>
        <end position="470"/>
    </location>
</feature>
<evidence type="ECO:0000256" key="3">
    <source>
        <dbReference type="ARBA" id="ARBA00022670"/>
    </source>
</evidence>
<comment type="cofactor">
    <cofactor evidence="1">
        <name>Zn(2+)</name>
        <dbReference type="ChEBI" id="CHEBI:29105"/>
    </cofactor>
</comment>
<dbReference type="GO" id="GO:0046872">
    <property type="term" value="F:metal ion binding"/>
    <property type="evidence" value="ECO:0007669"/>
    <property type="project" value="UniProtKB-KW"/>
</dbReference>
<dbReference type="RefSeq" id="WP_317625977.1">
    <property type="nucleotide sequence ID" value="NZ_JANFFA010000002.1"/>
</dbReference>
<keyword evidence="6" id="KW-0862">Zinc</keyword>
<evidence type="ECO:0000256" key="2">
    <source>
        <dbReference type="ARBA" id="ARBA00007261"/>
    </source>
</evidence>
<keyword evidence="4" id="KW-0479">Metal-binding</keyword>
<dbReference type="InterPro" id="IPR001431">
    <property type="entry name" value="Pept_M16_Zn_BS"/>
</dbReference>
<dbReference type="PROSITE" id="PS00143">
    <property type="entry name" value="INSULINASE"/>
    <property type="match status" value="1"/>
</dbReference>
<name>A0AAJ1UE66_9RHOB</name>
<feature type="domain" description="Peptidase M16 N-terminal" evidence="11">
    <location>
        <begin position="39"/>
        <end position="184"/>
    </location>
</feature>
<proteinExistence type="inferred from homology"/>
<reference evidence="13" key="2">
    <citation type="submission" date="2023-04" db="EMBL/GenBank/DDBJ databases">
        <title>'Rhodoalgimonas zhirmunskyi' gen. nov., isolated from a red alga.</title>
        <authorList>
            <person name="Nedashkovskaya O.I."/>
            <person name="Otstavnykh N.Y."/>
            <person name="Bystritskaya E.P."/>
            <person name="Balabanova L.A."/>
            <person name="Isaeva M.P."/>
        </authorList>
    </citation>
    <scope>NUCLEOTIDE SEQUENCE</scope>
    <source>
        <strain evidence="13">10Alg 79</strain>
    </source>
</reference>
<evidence type="ECO:0000256" key="10">
    <source>
        <dbReference type="SAM" id="SignalP"/>
    </source>
</evidence>
<keyword evidence="14" id="KW-1185">Reference proteome</keyword>
<evidence type="ECO:0000256" key="8">
    <source>
        <dbReference type="RuleBase" id="RU004447"/>
    </source>
</evidence>
<dbReference type="AlphaFoldDB" id="A0AAJ1UE66"/>
<dbReference type="InterPro" id="IPR011765">
    <property type="entry name" value="Pept_M16_N"/>
</dbReference>
<dbReference type="Proteomes" id="UP001227162">
    <property type="component" value="Unassembled WGS sequence"/>
</dbReference>
<feature type="signal peptide" evidence="10">
    <location>
        <begin position="1"/>
        <end position="24"/>
    </location>
</feature>
<evidence type="ECO:0000313" key="14">
    <source>
        <dbReference type="Proteomes" id="UP001227162"/>
    </source>
</evidence>
<keyword evidence="5" id="KW-0378">Hydrolase</keyword>
<sequence>MRKLIGAAVAAFALSLPFTGPASADDKVSSFALDNGMQVVVIEDHRAPVVVHMVWYRAGSADETPGVSGVAHFLEHLMFKATENMEAGHLSKVVAQNGGSDNAFTSFDYTAYFQRVAADRLPLMMQMEADRMVNLKLTPEDIATERDVIIEERNVRVENSPAALFREQKRAAQYLNHRYGIPIIGWRHEMEHLDRKAALDFYKQFYAPNNAILVVAGDVQPDAVHELAKEIYGKLPANPDLKPRARPSEPRQMAERRMIFRDPRVTQPYVSRSYMAPERNPGDQKDAAALTLLASLLGGSPTAYLNQKLQYDSQTAVYTSAFYDGQNLDETTFSLIIVPSEGVSLSDAEEAMDATVAQFMKDGIDSEELARIKTQLKAAEIYARDDVGDLAERYGSALAQGLTIEDVQSWPEVLQSVTEDEIMAAARDVLNRDRAVTGYLMIDEKAPTHETSDAPEVTPASQPASQKVTQ</sequence>
<feature type="domain" description="Peptidase M16 C-terminal" evidence="12">
    <location>
        <begin position="193"/>
        <end position="376"/>
    </location>
</feature>
<keyword evidence="10" id="KW-0732">Signal</keyword>
<comment type="caution">
    <text evidence="13">The sequence shown here is derived from an EMBL/GenBank/DDBJ whole genome shotgun (WGS) entry which is preliminary data.</text>
</comment>
<feature type="chain" id="PRO_5042475467" evidence="10">
    <location>
        <begin position="25"/>
        <end position="470"/>
    </location>
</feature>
<keyword evidence="3" id="KW-0645">Protease</keyword>
<evidence type="ECO:0000256" key="6">
    <source>
        <dbReference type="ARBA" id="ARBA00022833"/>
    </source>
</evidence>
<dbReference type="Pfam" id="PF00675">
    <property type="entry name" value="Peptidase_M16"/>
    <property type="match status" value="1"/>
</dbReference>
<gene>
    <name evidence="13" type="ORF">NOI20_09680</name>
</gene>
<dbReference type="PANTHER" id="PTHR43690">
    <property type="entry name" value="NARDILYSIN"/>
    <property type="match status" value="1"/>
</dbReference>
<evidence type="ECO:0000313" key="13">
    <source>
        <dbReference type="EMBL" id="MDQ2094377.1"/>
    </source>
</evidence>
<evidence type="ECO:0000256" key="7">
    <source>
        <dbReference type="ARBA" id="ARBA00023049"/>
    </source>
</evidence>
<dbReference type="SUPFAM" id="SSF63411">
    <property type="entry name" value="LuxS/MPP-like metallohydrolase"/>
    <property type="match status" value="2"/>
</dbReference>
<reference evidence="13" key="1">
    <citation type="submission" date="2022-07" db="EMBL/GenBank/DDBJ databases">
        <authorList>
            <person name="Otstavnykh N."/>
            <person name="Isaeva M."/>
            <person name="Bystritskaya E."/>
        </authorList>
    </citation>
    <scope>NUCLEOTIDE SEQUENCE</scope>
    <source>
        <strain evidence="13">10Alg 79</strain>
    </source>
</reference>
<dbReference type="GO" id="GO:0006508">
    <property type="term" value="P:proteolysis"/>
    <property type="evidence" value="ECO:0007669"/>
    <property type="project" value="UniProtKB-KW"/>
</dbReference>
<evidence type="ECO:0000256" key="4">
    <source>
        <dbReference type="ARBA" id="ARBA00022723"/>
    </source>
</evidence>
<dbReference type="PANTHER" id="PTHR43690:SF17">
    <property type="entry name" value="PROTEIN YHJJ"/>
    <property type="match status" value="1"/>
</dbReference>
<accession>A0AAJ1UE66</accession>
<dbReference type="InterPro" id="IPR011249">
    <property type="entry name" value="Metalloenz_LuxS/M16"/>
</dbReference>
<dbReference type="Gene3D" id="3.30.830.10">
    <property type="entry name" value="Metalloenzyme, LuxS/M16 peptidase-like"/>
    <property type="match status" value="2"/>
</dbReference>
<protein>
    <submittedName>
        <fullName evidence="13">Insulinase family protein</fullName>
    </submittedName>
</protein>
<dbReference type="InterPro" id="IPR050626">
    <property type="entry name" value="Peptidase_M16"/>
</dbReference>
<comment type="similarity">
    <text evidence="2 8">Belongs to the peptidase M16 family.</text>
</comment>
<evidence type="ECO:0000256" key="1">
    <source>
        <dbReference type="ARBA" id="ARBA00001947"/>
    </source>
</evidence>